<feature type="signal peptide" evidence="1">
    <location>
        <begin position="1"/>
        <end position="19"/>
    </location>
</feature>
<comment type="caution">
    <text evidence="2">The sequence shown here is derived from an EMBL/GenBank/DDBJ whole genome shotgun (WGS) entry which is preliminary data.</text>
</comment>
<dbReference type="RefSeq" id="WP_213356015.1">
    <property type="nucleotide sequence ID" value="NZ_JAHBGB010000044.1"/>
</dbReference>
<evidence type="ECO:0000313" key="2">
    <source>
        <dbReference type="EMBL" id="MFD2143008.1"/>
    </source>
</evidence>
<proteinExistence type="predicted"/>
<sequence>MRMILIALALAATAGTALAQEGDLAKYCKSDIERLCTGVQPGGGRLLKCLKAHGKEMSVGCAQALQKMKG</sequence>
<accession>A0ABW4Z3K0</accession>
<protein>
    <submittedName>
        <fullName evidence="2">Cysteine rich repeat-containing protein</fullName>
    </submittedName>
</protein>
<gene>
    <name evidence="2" type="ORF">ACFSNC_21580</name>
</gene>
<dbReference type="Proteomes" id="UP001597299">
    <property type="component" value="Unassembled WGS sequence"/>
</dbReference>
<evidence type="ECO:0000313" key="3">
    <source>
        <dbReference type="Proteomes" id="UP001597299"/>
    </source>
</evidence>
<dbReference type="EMBL" id="JBHUHD010000001">
    <property type="protein sequence ID" value="MFD2143008.1"/>
    <property type="molecule type" value="Genomic_DNA"/>
</dbReference>
<name>A0ABW4Z3K0_9HYPH</name>
<keyword evidence="3" id="KW-1185">Reference proteome</keyword>
<keyword evidence="1" id="KW-0732">Signal</keyword>
<reference evidence="3" key="1">
    <citation type="journal article" date="2019" name="Int. J. Syst. Evol. Microbiol.">
        <title>The Global Catalogue of Microorganisms (GCM) 10K type strain sequencing project: providing services to taxonomists for standard genome sequencing and annotation.</title>
        <authorList>
            <consortium name="The Broad Institute Genomics Platform"/>
            <consortium name="The Broad Institute Genome Sequencing Center for Infectious Disease"/>
            <person name="Wu L."/>
            <person name="Ma J."/>
        </authorList>
    </citation>
    <scope>NUCLEOTIDE SEQUENCE [LARGE SCALE GENOMIC DNA]</scope>
    <source>
        <strain evidence="3">CCM 7435</strain>
    </source>
</reference>
<feature type="chain" id="PRO_5045379676" evidence="1">
    <location>
        <begin position="20"/>
        <end position="70"/>
    </location>
</feature>
<dbReference type="Pfam" id="PF00839">
    <property type="entry name" value="Cys_rich_FGFR"/>
    <property type="match status" value="1"/>
</dbReference>
<dbReference type="InterPro" id="IPR001893">
    <property type="entry name" value="Cys-rich_GLG1_repeat"/>
</dbReference>
<evidence type="ECO:0000256" key="1">
    <source>
        <dbReference type="SAM" id="SignalP"/>
    </source>
</evidence>
<organism evidence="2 3">
    <name type="scientific">Ancylobacter oerskovii</name>
    <dbReference type="NCBI Taxonomy" id="459519"/>
    <lineage>
        <taxon>Bacteria</taxon>
        <taxon>Pseudomonadati</taxon>
        <taxon>Pseudomonadota</taxon>
        <taxon>Alphaproteobacteria</taxon>
        <taxon>Hyphomicrobiales</taxon>
        <taxon>Xanthobacteraceae</taxon>
        <taxon>Ancylobacter</taxon>
    </lineage>
</organism>